<evidence type="ECO:0000256" key="1">
    <source>
        <dbReference type="SAM" id="Phobius"/>
    </source>
</evidence>
<keyword evidence="1" id="KW-1133">Transmembrane helix</keyword>
<dbReference type="Proteomes" id="UP000198734">
    <property type="component" value="Unassembled WGS sequence"/>
</dbReference>
<evidence type="ECO:0000313" key="3">
    <source>
        <dbReference type="Proteomes" id="UP000198734"/>
    </source>
</evidence>
<gene>
    <name evidence="2" type="ORF">SAMN05421670_3020</name>
</gene>
<dbReference type="EMBL" id="FOXU01000006">
    <property type="protein sequence ID" value="SFQ62069.1"/>
    <property type="molecule type" value="Genomic_DNA"/>
</dbReference>
<keyword evidence="1" id="KW-0812">Transmembrane</keyword>
<proteinExistence type="predicted"/>
<accession>A0A1I6A031</accession>
<keyword evidence="3" id="KW-1185">Reference proteome</keyword>
<organism evidence="2 3">
    <name type="scientific">Psychrobacillus psychrotolerans</name>
    <dbReference type="NCBI Taxonomy" id="126156"/>
    <lineage>
        <taxon>Bacteria</taxon>
        <taxon>Bacillati</taxon>
        <taxon>Bacillota</taxon>
        <taxon>Bacilli</taxon>
        <taxon>Bacillales</taxon>
        <taxon>Bacillaceae</taxon>
        <taxon>Psychrobacillus</taxon>
    </lineage>
</organism>
<evidence type="ECO:0000313" key="2">
    <source>
        <dbReference type="EMBL" id="SFQ62069.1"/>
    </source>
</evidence>
<keyword evidence="1" id="KW-0472">Membrane</keyword>
<dbReference type="RefSeq" id="WP_175496292.1">
    <property type="nucleotide sequence ID" value="NZ_CP183885.1"/>
</dbReference>
<protein>
    <submittedName>
        <fullName evidence="2">Uncharacterized protein</fullName>
    </submittedName>
</protein>
<name>A0A1I6A031_9BACI</name>
<reference evidence="3" key="1">
    <citation type="submission" date="2016-10" db="EMBL/GenBank/DDBJ databases">
        <authorList>
            <person name="Varghese N."/>
            <person name="Submissions S."/>
        </authorList>
    </citation>
    <scope>NUCLEOTIDE SEQUENCE [LARGE SCALE GENOMIC DNA]</scope>
    <source>
        <strain evidence="3">DSM 11706</strain>
    </source>
</reference>
<feature type="transmembrane region" description="Helical" evidence="1">
    <location>
        <begin position="36"/>
        <end position="56"/>
    </location>
</feature>
<dbReference type="AlphaFoldDB" id="A0A1I6A031"/>
<sequence>MLPAILLQLAYLFIFIWSVAMLVQDFQGTHKNWLTVLLHISVAIVSLNYLLVSLGISI</sequence>
<feature type="transmembrane region" description="Helical" evidence="1">
    <location>
        <begin position="6"/>
        <end position="24"/>
    </location>
</feature>